<name>A0ABW9QQ30_9ACTN</name>
<evidence type="ECO:0000313" key="1">
    <source>
        <dbReference type="EMBL" id="MST31566.1"/>
    </source>
</evidence>
<accession>A0ABW9QQ30</accession>
<proteinExistence type="predicted"/>
<dbReference type="Proteomes" id="UP000437736">
    <property type="component" value="Unassembled WGS sequence"/>
</dbReference>
<protein>
    <submittedName>
        <fullName evidence="1">Uncharacterized protein</fullName>
    </submittedName>
</protein>
<reference evidence="1 2" key="1">
    <citation type="submission" date="2019-11" db="EMBL/GenBank/DDBJ databases">
        <title>Acidiferrimicrobium australis gen. nov., sp. nov., an acidophilic and obligately heterotrophic, member of the Actinobacteria that catalyses dissimilatory oxido- reduction of iron isolated from metal-rich acidic water in Chile.</title>
        <authorList>
            <person name="Gonzalez D."/>
            <person name="Huber K."/>
            <person name="Hedrich S."/>
            <person name="Rojas-Villalobos C."/>
            <person name="Quatrini R."/>
            <person name="Dinamarca M.A."/>
            <person name="Schwarz A."/>
            <person name="Canales C."/>
            <person name="Nancucheo I."/>
        </authorList>
    </citation>
    <scope>NUCLEOTIDE SEQUENCE [LARGE SCALE GENOMIC DNA]</scope>
    <source>
        <strain evidence="1 2">USS-CCA1</strain>
    </source>
</reference>
<sequence length="198" mass="22605">MPSLLTFTTDTLLVRPWADDVVDRLGFDPRSPYVEQFWLGILGPSTTWLLRRVAAGFDTAPDGFELPLGETARALGLGDGLGRNAPILRSVNRMIQFGMALATGEGELAVRRHLPPLARRHVDRLPPHLQEEHHRWQEAELRTTEEDQRRRCRQLALSLVELGEDPEAVEQQLLRWRYHPRLAHEAATWAARQVEKKS</sequence>
<evidence type="ECO:0000313" key="2">
    <source>
        <dbReference type="Proteomes" id="UP000437736"/>
    </source>
</evidence>
<organism evidence="1 2">
    <name type="scientific">Acidiferrimicrobium australe</name>
    <dbReference type="NCBI Taxonomy" id="2664430"/>
    <lineage>
        <taxon>Bacteria</taxon>
        <taxon>Bacillati</taxon>
        <taxon>Actinomycetota</taxon>
        <taxon>Acidimicrobiia</taxon>
        <taxon>Acidimicrobiales</taxon>
        <taxon>Acidimicrobiaceae</taxon>
        <taxon>Acidiferrimicrobium</taxon>
    </lineage>
</organism>
<dbReference type="EMBL" id="WJHE01000097">
    <property type="protein sequence ID" value="MST31566.1"/>
    <property type="molecule type" value="Genomic_DNA"/>
</dbReference>
<keyword evidence="2" id="KW-1185">Reference proteome</keyword>
<gene>
    <name evidence="1" type="ORF">GHK86_02320</name>
</gene>
<comment type="caution">
    <text evidence="1">The sequence shown here is derived from an EMBL/GenBank/DDBJ whole genome shotgun (WGS) entry which is preliminary data.</text>
</comment>